<organism evidence="1 2">
    <name type="scientific">Tenacibaculum jejuense</name>
    <dbReference type="NCBI Taxonomy" id="584609"/>
    <lineage>
        <taxon>Bacteria</taxon>
        <taxon>Pseudomonadati</taxon>
        <taxon>Bacteroidota</taxon>
        <taxon>Flavobacteriia</taxon>
        <taxon>Flavobacteriales</taxon>
        <taxon>Flavobacteriaceae</taxon>
        <taxon>Tenacibaculum</taxon>
    </lineage>
</organism>
<accession>A0A238UEJ4</accession>
<dbReference type="RefSeq" id="WP_157730295.1">
    <property type="nucleotide sequence ID" value="NZ_LT899436.1"/>
</dbReference>
<dbReference type="AlphaFoldDB" id="A0A238UEJ4"/>
<proteinExistence type="predicted"/>
<gene>
    <name evidence="1" type="ORF">TJEJU_3999</name>
</gene>
<protein>
    <submittedName>
        <fullName evidence="1">Uncharacterized protein</fullName>
    </submittedName>
</protein>
<sequence>MNVNSAPSQILSGADSEDWKYSSARNFQEDDTVLAIDNIGFLISEI</sequence>
<dbReference type="KEGG" id="tje:TJEJU_3999"/>
<keyword evidence="2" id="KW-1185">Reference proteome</keyword>
<dbReference type="Proteomes" id="UP000215214">
    <property type="component" value="Chromosome TJEJU"/>
</dbReference>
<name>A0A238UEJ4_9FLAO</name>
<evidence type="ECO:0000313" key="2">
    <source>
        <dbReference type="Proteomes" id="UP000215214"/>
    </source>
</evidence>
<evidence type="ECO:0000313" key="1">
    <source>
        <dbReference type="EMBL" id="SNR17627.1"/>
    </source>
</evidence>
<dbReference type="EMBL" id="LT899436">
    <property type="protein sequence ID" value="SNR17627.1"/>
    <property type="molecule type" value="Genomic_DNA"/>
</dbReference>
<reference evidence="1 2" key="1">
    <citation type="submission" date="2017-07" db="EMBL/GenBank/DDBJ databases">
        <authorList>
            <person name="Sun Z.S."/>
            <person name="Albrecht U."/>
            <person name="Echele G."/>
            <person name="Lee C.C."/>
        </authorList>
    </citation>
    <scope>NUCLEOTIDE SEQUENCE [LARGE SCALE GENOMIC DNA]</scope>
    <source>
        <strain evidence="2">type strain: KCTC 22618</strain>
    </source>
</reference>